<evidence type="ECO:0000256" key="1">
    <source>
        <dbReference type="ARBA" id="ARBA00004141"/>
    </source>
</evidence>
<dbReference type="PANTHER" id="PTHR23501">
    <property type="entry name" value="MAJOR FACILITATOR SUPERFAMILY"/>
    <property type="match status" value="1"/>
</dbReference>
<dbReference type="Gene3D" id="1.20.1250.20">
    <property type="entry name" value="MFS general substrate transporter like domains"/>
    <property type="match status" value="1"/>
</dbReference>
<dbReference type="Proteomes" id="UP001408356">
    <property type="component" value="Unassembled WGS sequence"/>
</dbReference>
<evidence type="ECO:0000256" key="4">
    <source>
        <dbReference type="ARBA" id="ARBA00022989"/>
    </source>
</evidence>
<evidence type="ECO:0000313" key="10">
    <source>
        <dbReference type="Proteomes" id="UP001408356"/>
    </source>
</evidence>
<reference evidence="9 10" key="1">
    <citation type="journal article" date="2024" name="J. Plant Pathol.">
        <title>Sequence and assembly of the genome of Seiridium unicorne, isolate CBS 538.82, causal agent of cypress canker disease.</title>
        <authorList>
            <person name="Scali E."/>
            <person name="Rocca G.D."/>
            <person name="Danti R."/>
            <person name="Garbelotto M."/>
            <person name="Barberini S."/>
            <person name="Baroncelli R."/>
            <person name="Emiliani G."/>
        </authorList>
    </citation>
    <scope>NUCLEOTIDE SEQUENCE [LARGE SCALE GENOMIC DNA]</scope>
    <source>
        <strain evidence="9 10">BM-138-508</strain>
    </source>
</reference>
<proteinExistence type="predicted"/>
<dbReference type="InterPro" id="IPR036259">
    <property type="entry name" value="MFS_trans_sf"/>
</dbReference>
<evidence type="ECO:0000256" key="6">
    <source>
        <dbReference type="ARBA" id="ARBA00023180"/>
    </source>
</evidence>
<evidence type="ECO:0000256" key="2">
    <source>
        <dbReference type="ARBA" id="ARBA00022448"/>
    </source>
</evidence>
<comment type="caution">
    <text evidence="9">The sequence shown here is derived from an EMBL/GenBank/DDBJ whole genome shotgun (WGS) entry which is preliminary data.</text>
</comment>
<keyword evidence="5 8" id="KW-0472">Membrane</keyword>
<gene>
    <name evidence="9" type="ORF">SUNI508_07476</name>
</gene>
<keyword evidence="6" id="KW-0325">Glycoprotein</keyword>
<evidence type="ECO:0000256" key="7">
    <source>
        <dbReference type="SAM" id="MobiDB-lite"/>
    </source>
</evidence>
<evidence type="ECO:0000256" key="5">
    <source>
        <dbReference type="ARBA" id="ARBA00023136"/>
    </source>
</evidence>
<keyword evidence="3 8" id="KW-0812">Transmembrane</keyword>
<comment type="subcellular location">
    <subcellularLocation>
        <location evidence="1">Membrane</location>
        <topology evidence="1">Multi-pass membrane protein</topology>
    </subcellularLocation>
</comment>
<name>A0ABR2UWA3_9PEZI</name>
<feature type="transmembrane region" description="Helical" evidence="8">
    <location>
        <begin position="139"/>
        <end position="158"/>
    </location>
</feature>
<sequence>MAEEGEAPVATPGLASSGAQELSKSPPANAKGVQFWLVFLGFCLAGFCLAGFIASTDATIIFTALPTISDELGGLEEYIWLGNAIAGGVHTAALFVSGRLVQGLGAGEMLGSVLGACAVDSLIGPVIGSTIVTRTTWRWAFWINMPVCALTLRVMVSFLRVSWKRSPSWMRALSRIDFIGNTIFVASITSILIGLVQSGVVHPWGSCQTILSIVIGFIGWAIFFVQQGFSSELTIPLRLFVHSTAATVYLQEFVVKYRFLPIDAFMIPSGAIAGAVLTKIGRYKPRTGLALACALQLNARFCCDCKGLSDVFLPSSATPFTLVDAASDCYASTVADSRGALQNAVE</sequence>
<dbReference type="PANTHER" id="PTHR23501:SF187">
    <property type="entry name" value="MAJOR FACILITATOR SUPERFAMILY (MFS) PROFILE DOMAIN-CONTAINING PROTEIN"/>
    <property type="match status" value="1"/>
</dbReference>
<evidence type="ECO:0000256" key="8">
    <source>
        <dbReference type="SAM" id="Phobius"/>
    </source>
</evidence>
<feature type="transmembrane region" description="Helical" evidence="8">
    <location>
        <begin position="178"/>
        <end position="197"/>
    </location>
</feature>
<evidence type="ECO:0000313" key="9">
    <source>
        <dbReference type="EMBL" id="KAK9418955.1"/>
    </source>
</evidence>
<evidence type="ECO:0000256" key="3">
    <source>
        <dbReference type="ARBA" id="ARBA00022692"/>
    </source>
</evidence>
<keyword evidence="4 8" id="KW-1133">Transmembrane helix</keyword>
<protein>
    <submittedName>
        <fullName evidence="9">Uncharacterized protein</fullName>
    </submittedName>
</protein>
<feature type="transmembrane region" description="Helical" evidence="8">
    <location>
        <begin position="35"/>
        <end position="66"/>
    </location>
</feature>
<dbReference type="SUPFAM" id="SSF103473">
    <property type="entry name" value="MFS general substrate transporter"/>
    <property type="match status" value="1"/>
</dbReference>
<feature type="transmembrane region" description="Helical" evidence="8">
    <location>
        <begin position="203"/>
        <end position="223"/>
    </location>
</feature>
<feature type="transmembrane region" description="Helical" evidence="8">
    <location>
        <begin position="257"/>
        <end position="277"/>
    </location>
</feature>
<keyword evidence="2" id="KW-0813">Transport</keyword>
<keyword evidence="10" id="KW-1185">Reference proteome</keyword>
<feature type="region of interest" description="Disordered" evidence="7">
    <location>
        <begin position="1"/>
        <end position="21"/>
    </location>
</feature>
<organism evidence="9 10">
    <name type="scientific">Seiridium unicorne</name>
    <dbReference type="NCBI Taxonomy" id="138068"/>
    <lineage>
        <taxon>Eukaryota</taxon>
        <taxon>Fungi</taxon>
        <taxon>Dikarya</taxon>
        <taxon>Ascomycota</taxon>
        <taxon>Pezizomycotina</taxon>
        <taxon>Sordariomycetes</taxon>
        <taxon>Xylariomycetidae</taxon>
        <taxon>Amphisphaeriales</taxon>
        <taxon>Sporocadaceae</taxon>
        <taxon>Seiridium</taxon>
    </lineage>
</organism>
<dbReference type="EMBL" id="JARVKF010000331">
    <property type="protein sequence ID" value="KAK9418955.1"/>
    <property type="molecule type" value="Genomic_DNA"/>
</dbReference>
<accession>A0ABR2UWA3</accession>